<protein>
    <submittedName>
        <fullName evidence="6">Uncharacterized protein</fullName>
    </submittedName>
</protein>
<dbReference type="SUPFAM" id="SSF57196">
    <property type="entry name" value="EGF/Laminin"/>
    <property type="match status" value="1"/>
</dbReference>
<dbReference type="Gene3D" id="2.60.120.290">
    <property type="entry name" value="Spermadhesin, CUB domain"/>
    <property type="match status" value="1"/>
</dbReference>
<gene>
    <name evidence="6" type="ORF">KUTeg_016632</name>
</gene>
<feature type="domain" description="EGF-like" evidence="5">
    <location>
        <begin position="197"/>
        <end position="238"/>
    </location>
</feature>
<keyword evidence="1 2" id="KW-1015">Disulfide bond</keyword>
<proteinExistence type="predicted"/>
<dbReference type="SMART" id="SM00042">
    <property type="entry name" value="CUB"/>
    <property type="match status" value="1"/>
</dbReference>
<dbReference type="InterPro" id="IPR000859">
    <property type="entry name" value="CUB_dom"/>
</dbReference>
<evidence type="ECO:0000259" key="4">
    <source>
        <dbReference type="PROSITE" id="PS01180"/>
    </source>
</evidence>
<dbReference type="PROSITE" id="PS00022">
    <property type="entry name" value="EGF_1"/>
    <property type="match status" value="2"/>
</dbReference>
<dbReference type="PROSITE" id="PS01180">
    <property type="entry name" value="CUB"/>
    <property type="match status" value="1"/>
</dbReference>
<sequence>MLLRVAMVTVIFSLYVCETKAEEQDQVYTQCGGKVDGDHGVIQTPYFPIPFPTPIYCKWIISAPHDRKIIVYMTQFYLRDSLDVYEYDNYEEMSSNSLGHKLTSVNYTTSYIVSYKPFLVLRFAVHDLDKIHRWVLDYVVDVFGFNITYKLAGLNDEVENGCSVFYCSYLGNCYASSNYSTFKCHCFEGYFGEMCQYGPYCDPPRANLCLNGGTCRYFSGSQELNCVCPEGYSGRGCKYPPLSIRHANCISLGCSQRCETVEDTFGNETCRGRTFTEHNKTICGYCTCDEAYRLADDDKSCLHIDKYRVTVTVFPTTNSSLKFPKMENITLTDLERSYI</sequence>
<evidence type="ECO:0000259" key="5">
    <source>
        <dbReference type="PROSITE" id="PS50026"/>
    </source>
</evidence>
<feature type="disulfide bond" evidence="2">
    <location>
        <begin position="228"/>
        <end position="237"/>
    </location>
</feature>
<organism evidence="6 7">
    <name type="scientific">Tegillarca granosa</name>
    <name type="common">Malaysian cockle</name>
    <name type="synonym">Anadara granosa</name>
    <dbReference type="NCBI Taxonomy" id="220873"/>
    <lineage>
        <taxon>Eukaryota</taxon>
        <taxon>Metazoa</taxon>
        <taxon>Spiralia</taxon>
        <taxon>Lophotrochozoa</taxon>
        <taxon>Mollusca</taxon>
        <taxon>Bivalvia</taxon>
        <taxon>Autobranchia</taxon>
        <taxon>Pteriomorphia</taxon>
        <taxon>Arcoida</taxon>
        <taxon>Arcoidea</taxon>
        <taxon>Arcidae</taxon>
        <taxon>Tegillarca</taxon>
    </lineage>
</organism>
<keyword evidence="7" id="KW-1185">Reference proteome</keyword>
<feature type="domain" description="CUB" evidence="4">
    <location>
        <begin position="31"/>
        <end position="152"/>
    </location>
</feature>
<evidence type="ECO:0000313" key="7">
    <source>
        <dbReference type="Proteomes" id="UP001217089"/>
    </source>
</evidence>
<feature type="disulfide bond" evidence="2">
    <location>
        <begin position="167"/>
        <end position="184"/>
    </location>
</feature>
<dbReference type="SMART" id="SM00181">
    <property type="entry name" value="EGF"/>
    <property type="match status" value="2"/>
</dbReference>
<dbReference type="Pfam" id="PF00008">
    <property type="entry name" value="EGF"/>
    <property type="match status" value="1"/>
</dbReference>
<accession>A0ABQ9ER74</accession>
<dbReference type="EMBL" id="JARBDR010000813">
    <property type="protein sequence ID" value="KAJ8306087.1"/>
    <property type="molecule type" value="Genomic_DNA"/>
</dbReference>
<keyword evidence="2" id="KW-0245">EGF-like domain</keyword>
<feature type="disulfide bond" evidence="2">
    <location>
        <begin position="186"/>
        <end position="195"/>
    </location>
</feature>
<evidence type="ECO:0000256" key="3">
    <source>
        <dbReference type="SAM" id="SignalP"/>
    </source>
</evidence>
<dbReference type="Proteomes" id="UP001217089">
    <property type="component" value="Unassembled WGS sequence"/>
</dbReference>
<dbReference type="PROSITE" id="PS01186">
    <property type="entry name" value="EGF_2"/>
    <property type="match status" value="2"/>
</dbReference>
<comment type="caution">
    <text evidence="2">Lacks conserved residue(s) required for the propagation of feature annotation.</text>
</comment>
<feature type="disulfide bond" evidence="2">
    <location>
        <begin position="209"/>
        <end position="226"/>
    </location>
</feature>
<dbReference type="CDD" id="cd00041">
    <property type="entry name" value="CUB"/>
    <property type="match status" value="1"/>
</dbReference>
<comment type="caution">
    <text evidence="6">The sequence shown here is derived from an EMBL/GenBank/DDBJ whole genome shotgun (WGS) entry which is preliminary data.</text>
</comment>
<evidence type="ECO:0000256" key="1">
    <source>
        <dbReference type="ARBA" id="ARBA00023157"/>
    </source>
</evidence>
<dbReference type="InterPro" id="IPR000742">
    <property type="entry name" value="EGF"/>
</dbReference>
<dbReference type="PROSITE" id="PS50026">
    <property type="entry name" value="EGF_3"/>
    <property type="match status" value="2"/>
</dbReference>
<reference evidence="6 7" key="1">
    <citation type="submission" date="2022-12" db="EMBL/GenBank/DDBJ databases">
        <title>Chromosome-level genome of Tegillarca granosa.</title>
        <authorList>
            <person name="Kim J."/>
        </authorList>
    </citation>
    <scope>NUCLEOTIDE SEQUENCE [LARGE SCALE GENOMIC DNA]</scope>
    <source>
        <strain evidence="6">Teg-2019</strain>
        <tissue evidence="6">Adductor muscle</tissue>
    </source>
</reference>
<evidence type="ECO:0000313" key="6">
    <source>
        <dbReference type="EMBL" id="KAJ8306087.1"/>
    </source>
</evidence>
<evidence type="ECO:0000256" key="2">
    <source>
        <dbReference type="PROSITE-ProRule" id="PRU00076"/>
    </source>
</evidence>
<dbReference type="SUPFAM" id="SSF49854">
    <property type="entry name" value="Spermadhesin, CUB domain"/>
    <property type="match status" value="1"/>
</dbReference>
<feature type="domain" description="EGF-like" evidence="5">
    <location>
        <begin position="158"/>
        <end position="196"/>
    </location>
</feature>
<keyword evidence="3" id="KW-0732">Signal</keyword>
<name>A0ABQ9ER74_TEGGR</name>
<feature type="chain" id="PRO_5045594690" evidence="3">
    <location>
        <begin position="22"/>
        <end position="339"/>
    </location>
</feature>
<dbReference type="Gene3D" id="2.10.25.10">
    <property type="entry name" value="Laminin"/>
    <property type="match status" value="1"/>
</dbReference>
<dbReference type="InterPro" id="IPR035914">
    <property type="entry name" value="Sperma_CUB_dom_sf"/>
</dbReference>
<feature type="signal peptide" evidence="3">
    <location>
        <begin position="1"/>
        <end position="21"/>
    </location>
</feature>
<dbReference type="Pfam" id="PF00431">
    <property type="entry name" value="CUB"/>
    <property type="match status" value="1"/>
</dbReference>
<dbReference type="CDD" id="cd00054">
    <property type="entry name" value="EGF_CA"/>
    <property type="match status" value="1"/>
</dbReference>